<dbReference type="Proteomes" id="UP000076858">
    <property type="component" value="Unassembled WGS sequence"/>
</dbReference>
<feature type="compositionally biased region" description="Basic and acidic residues" evidence="1">
    <location>
        <begin position="115"/>
        <end position="127"/>
    </location>
</feature>
<dbReference type="AlphaFoldDB" id="A0A164TGB7"/>
<evidence type="ECO:0000256" key="1">
    <source>
        <dbReference type="SAM" id="MobiDB-lite"/>
    </source>
</evidence>
<feature type="region of interest" description="Disordered" evidence="1">
    <location>
        <begin position="106"/>
        <end position="131"/>
    </location>
</feature>
<comment type="caution">
    <text evidence="2">The sequence shown here is derived from an EMBL/GenBank/DDBJ whole genome shotgun (WGS) entry which is preliminary data.</text>
</comment>
<sequence>MPCRRNNLDQSKSSVKQKELLHHGLTLEVPELLSASKNETIIEKAKIAAMKKNYIIDPKAIEQTLNFWKEVGNKVMAKAEFNKTNCERLPINDVSPAMFTMMDTDNEEAETELDGSSHEIAEKREHSSGGSSLLRTFPDLLSFGRGETGKTRRIKISRKALLAYMLNLSPRQFQEVDFVLPMYDMEQWGTDGTLSTKAEAFGQISVEDMKKFGEHKINCAKTASKGGILPPPPVSLGGVAAEFFNDIMVATKHNQHSMAAAAENRANLPVAGALNYERCLNIAIEYVVGWDCEANAALKNRGVWGTPSRHLRIVEEQFRLTLHSHNLNWFHGHQQIETQLKAAKRLSATSIPIN</sequence>
<evidence type="ECO:0000313" key="3">
    <source>
        <dbReference type="Proteomes" id="UP000076858"/>
    </source>
</evidence>
<organism evidence="2 3">
    <name type="scientific">Daphnia magna</name>
    <dbReference type="NCBI Taxonomy" id="35525"/>
    <lineage>
        <taxon>Eukaryota</taxon>
        <taxon>Metazoa</taxon>
        <taxon>Ecdysozoa</taxon>
        <taxon>Arthropoda</taxon>
        <taxon>Crustacea</taxon>
        <taxon>Branchiopoda</taxon>
        <taxon>Diplostraca</taxon>
        <taxon>Cladocera</taxon>
        <taxon>Anomopoda</taxon>
        <taxon>Daphniidae</taxon>
        <taxon>Daphnia</taxon>
    </lineage>
</organism>
<reference evidence="2 3" key="1">
    <citation type="submission" date="2016-03" db="EMBL/GenBank/DDBJ databases">
        <title>EvidentialGene: Evidence-directed Construction of Genes on Genomes.</title>
        <authorList>
            <person name="Gilbert D.G."/>
            <person name="Choi J.-H."/>
            <person name="Mockaitis K."/>
            <person name="Colbourne J."/>
            <person name="Pfrender M."/>
        </authorList>
    </citation>
    <scope>NUCLEOTIDE SEQUENCE [LARGE SCALE GENOMIC DNA]</scope>
    <source>
        <strain evidence="2 3">Xinb3</strain>
        <tissue evidence="2">Complete organism</tissue>
    </source>
</reference>
<dbReference type="OrthoDB" id="6358133at2759"/>
<accession>A0A164TGB7</accession>
<name>A0A164TGB7_9CRUS</name>
<dbReference type="EMBL" id="LRGB01001800">
    <property type="protein sequence ID" value="KZS10432.1"/>
    <property type="molecule type" value="Genomic_DNA"/>
</dbReference>
<protein>
    <submittedName>
        <fullName evidence="2">Uncharacterized protein</fullName>
    </submittedName>
</protein>
<gene>
    <name evidence="2" type="ORF">APZ42_025088</name>
</gene>
<keyword evidence="3" id="KW-1185">Reference proteome</keyword>
<evidence type="ECO:0000313" key="2">
    <source>
        <dbReference type="EMBL" id="KZS10432.1"/>
    </source>
</evidence>
<proteinExistence type="predicted"/>